<protein>
    <submittedName>
        <fullName evidence="2">Uncharacterized protein</fullName>
    </submittedName>
</protein>
<dbReference type="Proteomes" id="UP000076744">
    <property type="component" value="Unassembled WGS sequence"/>
</dbReference>
<feature type="region of interest" description="Disordered" evidence="1">
    <location>
        <begin position="1"/>
        <end position="113"/>
    </location>
</feature>
<dbReference type="STRING" id="1081104.A0A168CMC3"/>
<accession>A0A168CMC3</accession>
<feature type="compositionally biased region" description="Low complexity" evidence="1">
    <location>
        <begin position="12"/>
        <end position="53"/>
    </location>
</feature>
<evidence type="ECO:0000313" key="3">
    <source>
        <dbReference type="Proteomes" id="UP000076744"/>
    </source>
</evidence>
<name>A0A168CMC3_CORFA</name>
<dbReference type="EMBL" id="AZHB01000003">
    <property type="protein sequence ID" value="OAA71555.1"/>
    <property type="molecule type" value="Genomic_DNA"/>
</dbReference>
<dbReference type="AlphaFoldDB" id="A0A168CMC3"/>
<keyword evidence="3" id="KW-1185">Reference proteome</keyword>
<evidence type="ECO:0000256" key="1">
    <source>
        <dbReference type="SAM" id="MobiDB-lite"/>
    </source>
</evidence>
<dbReference type="OrthoDB" id="5151950at2759"/>
<feature type="region of interest" description="Disordered" evidence="1">
    <location>
        <begin position="153"/>
        <end position="187"/>
    </location>
</feature>
<dbReference type="GeneID" id="30018398"/>
<reference evidence="2 3" key="1">
    <citation type="journal article" date="2016" name="Genome Biol. Evol.">
        <title>Divergent and convergent evolution of fungal pathogenicity.</title>
        <authorList>
            <person name="Shang Y."/>
            <person name="Xiao G."/>
            <person name="Zheng P."/>
            <person name="Cen K."/>
            <person name="Zhan S."/>
            <person name="Wang C."/>
        </authorList>
    </citation>
    <scope>NUCLEOTIDE SEQUENCE [LARGE SCALE GENOMIC DNA]</scope>
    <source>
        <strain evidence="2 3">ARSEF 2679</strain>
    </source>
</reference>
<comment type="caution">
    <text evidence="2">The sequence shown here is derived from an EMBL/GenBank/DDBJ whole genome shotgun (WGS) entry which is preliminary data.</text>
</comment>
<evidence type="ECO:0000313" key="2">
    <source>
        <dbReference type="EMBL" id="OAA71555.1"/>
    </source>
</evidence>
<organism evidence="2 3">
    <name type="scientific">Cordyceps fumosorosea (strain ARSEF 2679)</name>
    <name type="common">Isaria fumosorosea</name>
    <dbReference type="NCBI Taxonomy" id="1081104"/>
    <lineage>
        <taxon>Eukaryota</taxon>
        <taxon>Fungi</taxon>
        <taxon>Dikarya</taxon>
        <taxon>Ascomycota</taxon>
        <taxon>Pezizomycotina</taxon>
        <taxon>Sordariomycetes</taxon>
        <taxon>Hypocreomycetidae</taxon>
        <taxon>Hypocreales</taxon>
        <taxon>Cordycipitaceae</taxon>
        <taxon>Cordyceps</taxon>
    </lineage>
</organism>
<feature type="compositionally biased region" description="Low complexity" evidence="1">
    <location>
        <begin position="156"/>
        <end position="165"/>
    </location>
</feature>
<gene>
    <name evidence="2" type="ORF">ISF_02106</name>
</gene>
<sequence>MQQKEKEQDCDTAAAAAAASASSSGEASASSSTSTSASTPSSSSSSSSTSSPSDTENPPSLPRIPFLQLSIEPTRITPRSCLRVRTLRKTPPPPPRSSPRVTKHAHFPSDESTGICLQTGARLPFRPRTDALQDAFADRSRVLRIIRHERLQARASSSSSSSSTTTDEDDDQPWGRAPDRDPEEEDLDPRVPAELDLLGCCKQADVYCRVLTRRAIAGGALDFALYVTRAAASLRALEETARAHADCARVGSYEGEERRHAHAGPHAKTTLPESMYADFAGAMSGQRARPAPAVAAPRLPAVVVTSAEGEVREVSAGSSPKSE</sequence>
<proteinExistence type="predicted"/>
<dbReference type="RefSeq" id="XP_018707436.1">
    <property type="nucleotide sequence ID" value="XM_018845713.1"/>
</dbReference>